<proteinExistence type="predicted"/>
<organism evidence="3">
    <name type="scientific">Soboliphyme baturini</name>
    <dbReference type="NCBI Taxonomy" id="241478"/>
    <lineage>
        <taxon>Eukaryota</taxon>
        <taxon>Metazoa</taxon>
        <taxon>Ecdysozoa</taxon>
        <taxon>Nematoda</taxon>
        <taxon>Enoplea</taxon>
        <taxon>Dorylaimia</taxon>
        <taxon>Dioctophymatida</taxon>
        <taxon>Dioctophymatoidea</taxon>
        <taxon>Soboliphymatidae</taxon>
        <taxon>Soboliphyme</taxon>
    </lineage>
</organism>
<evidence type="ECO:0000313" key="1">
    <source>
        <dbReference type="EMBL" id="VDO80179.1"/>
    </source>
</evidence>
<dbReference type="WBParaSite" id="SBAD_0000016701-mRNA-1">
    <property type="protein sequence ID" value="SBAD_0000016701-mRNA-1"/>
    <property type="gene ID" value="SBAD_0000016701"/>
</dbReference>
<sequence length="218" mass="25718">MRKGRAVYRNPFPHYMVYDYCQIFCCFGFTGKNSGTQRTSTSIECNYGFNEERAESRLWRFCKQSNALPVDRLVMAKHLCEAVRLVPSEVADEVQRRMDIQTLRENVCSGFNVPISSTVGRQIYFPCYASARDIHHFSYCLPNDMFYNVDLKNTYFERLPGVKRKPRNTGTDLSVHRYFFTRAELRYNIMLRKCRGLSFRTRKLLLQCRPFDIPVEYA</sequence>
<keyword evidence="2" id="KW-1185">Reference proteome</keyword>
<gene>
    <name evidence="1" type="ORF">SBAD_LOCUS155</name>
</gene>
<name>A0A183I961_9BILA</name>
<reference evidence="1 2" key="2">
    <citation type="submission" date="2018-11" db="EMBL/GenBank/DDBJ databases">
        <authorList>
            <consortium name="Pathogen Informatics"/>
        </authorList>
    </citation>
    <scope>NUCLEOTIDE SEQUENCE [LARGE SCALE GENOMIC DNA]</scope>
</reference>
<evidence type="ECO:0000313" key="3">
    <source>
        <dbReference type="WBParaSite" id="SBAD_0000016701-mRNA-1"/>
    </source>
</evidence>
<protein>
    <submittedName>
        <fullName evidence="1 3">Uncharacterized protein</fullName>
    </submittedName>
</protein>
<accession>A0A183I961</accession>
<evidence type="ECO:0000313" key="2">
    <source>
        <dbReference type="Proteomes" id="UP000270296"/>
    </source>
</evidence>
<dbReference type="AlphaFoldDB" id="A0A183I961"/>
<dbReference type="EMBL" id="UZAM01000258">
    <property type="protein sequence ID" value="VDO80179.1"/>
    <property type="molecule type" value="Genomic_DNA"/>
</dbReference>
<dbReference type="Proteomes" id="UP000270296">
    <property type="component" value="Unassembled WGS sequence"/>
</dbReference>
<reference evidence="3" key="1">
    <citation type="submission" date="2016-06" db="UniProtKB">
        <authorList>
            <consortium name="WormBaseParasite"/>
        </authorList>
    </citation>
    <scope>IDENTIFICATION</scope>
</reference>